<dbReference type="Pfam" id="PF00288">
    <property type="entry name" value="GHMP_kinases_N"/>
    <property type="match status" value="1"/>
</dbReference>
<name>A0A1H4FWR9_9RHOB</name>
<keyword evidence="1 3" id="KW-0808">Transferase</keyword>
<reference evidence="3 4" key="1">
    <citation type="submission" date="2016-10" db="EMBL/GenBank/DDBJ databases">
        <authorList>
            <person name="de Groot N.N."/>
        </authorList>
    </citation>
    <scope>NUCLEOTIDE SEQUENCE [LARGE SCALE GENOMIC DNA]</scope>
    <source>
        <strain evidence="3 4">DSM 15345</strain>
    </source>
</reference>
<gene>
    <name evidence="3" type="ORF">SAMN05444370_13027</name>
</gene>
<accession>A0A1H4FWR9</accession>
<organism evidence="3 4">
    <name type="scientific">Rubrimonas cliftonensis</name>
    <dbReference type="NCBI Taxonomy" id="89524"/>
    <lineage>
        <taxon>Bacteria</taxon>
        <taxon>Pseudomonadati</taxon>
        <taxon>Pseudomonadota</taxon>
        <taxon>Alphaproteobacteria</taxon>
        <taxon>Rhodobacterales</taxon>
        <taxon>Paracoccaceae</taxon>
        <taxon>Rubrimonas</taxon>
    </lineage>
</organism>
<evidence type="ECO:0000256" key="1">
    <source>
        <dbReference type="ARBA" id="ARBA00022777"/>
    </source>
</evidence>
<dbReference type="Gene3D" id="3.30.230.10">
    <property type="match status" value="1"/>
</dbReference>
<evidence type="ECO:0000313" key="3">
    <source>
        <dbReference type="EMBL" id="SEB01789.1"/>
    </source>
</evidence>
<dbReference type="STRING" id="89524.SAMN05444370_13027"/>
<protein>
    <submittedName>
        <fullName evidence="3">Threonine kinase</fullName>
    </submittedName>
</protein>
<keyword evidence="1 3" id="KW-0418">Kinase</keyword>
<dbReference type="Proteomes" id="UP000198703">
    <property type="component" value="Unassembled WGS sequence"/>
</dbReference>
<dbReference type="InterPro" id="IPR006204">
    <property type="entry name" value="GHMP_kinase_N_dom"/>
</dbReference>
<feature type="domain" description="GHMP kinase N-terminal" evidence="2">
    <location>
        <begin position="96"/>
        <end position="160"/>
    </location>
</feature>
<dbReference type="SUPFAM" id="SSF54211">
    <property type="entry name" value="Ribosomal protein S5 domain 2-like"/>
    <property type="match status" value="1"/>
</dbReference>
<dbReference type="InterPro" id="IPR014721">
    <property type="entry name" value="Ribsml_uS5_D2-typ_fold_subgr"/>
</dbReference>
<sequence length="312" mass="31295">MSGATSGAYARAAPGKADAAHRALADGLGPGPLLRSATATVAGHFGEFLQGRQGASGPVVLVTLPCPALAARATWRFERAFAYAPGPGSPLSRRRAAMLMRALTGSLGGRLRLSWTMKPGGGMGSSTAALVATAHAVAAALGRPPPPAADLGLLCAGIEGATDPLMLDRPAAAIWASREGRIVGSTIAPPAFDVAGTLLGVPERTDSTDSNFANVADLVTAWTSAAVRGDRRTLAEIATESARRNAAHRGGAPLGPILDAATRTGALGVAIGHTGPARALLYAPGDGDPSAGARALRALGGVSVICFRTPRP</sequence>
<keyword evidence="4" id="KW-1185">Reference proteome</keyword>
<dbReference type="OrthoDB" id="7687262at2"/>
<proteinExistence type="predicted"/>
<dbReference type="RefSeq" id="WP_139284174.1">
    <property type="nucleotide sequence ID" value="NZ_FNQM01000030.1"/>
</dbReference>
<evidence type="ECO:0000313" key="4">
    <source>
        <dbReference type="Proteomes" id="UP000198703"/>
    </source>
</evidence>
<dbReference type="GO" id="GO:0016301">
    <property type="term" value="F:kinase activity"/>
    <property type="evidence" value="ECO:0007669"/>
    <property type="project" value="UniProtKB-KW"/>
</dbReference>
<evidence type="ECO:0000259" key="2">
    <source>
        <dbReference type="Pfam" id="PF00288"/>
    </source>
</evidence>
<dbReference type="AlphaFoldDB" id="A0A1H4FWR9"/>
<dbReference type="InterPro" id="IPR020568">
    <property type="entry name" value="Ribosomal_Su5_D2-typ_SF"/>
</dbReference>
<dbReference type="GO" id="GO:0005524">
    <property type="term" value="F:ATP binding"/>
    <property type="evidence" value="ECO:0007669"/>
    <property type="project" value="InterPro"/>
</dbReference>
<dbReference type="EMBL" id="FNQM01000030">
    <property type="protein sequence ID" value="SEB01789.1"/>
    <property type="molecule type" value="Genomic_DNA"/>
</dbReference>